<gene>
    <name evidence="2" type="ORF">TTHERM_00047450</name>
</gene>
<dbReference type="AlphaFoldDB" id="Q23DE6"/>
<evidence type="ECO:0000313" key="2">
    <source>
        <dbReference type="EMBL" id="EAR94524.2"/>
    </source>
</evidence>
<dbReference type="PANTHER" id="PTHR45521">
    <property type="entry name" value="TSET COMPLEX MEMBER TSTF"/>
    <property type="match status" value="1"/>
</dbReference>
<proteinExistence type="predicted"/>
<dbReference type="InterPro" id="IPR053290">
    <property type="entry name" value="TSET_complex_member"/>
</dbReference>
<dbReference type="Proteomes" id="UP000009168">
    <property type="component" value="Unassembled WGS sequence"/>
</dbReference>
<dbReference type="GeneID" id="7833423"/>
<dbReference type="KEGG" id="tet:TTHERM_00047450"/>
<name>Q23DE6_TETTS</name>
<keyword evidence="1" id="KW-0175">Coiled coil</keyword>
<evidence type="ECO:0000256" key="1">
    <source>
        <dbReference type="SAM" id="Coils"/>
    </source>
</evidence>
<keyword evidence="3" id="KW-1185">Reference proteome</keyword>
<dbReference type="SUPFAM" id="SSF50978">
    <property type="entry name" value="WD40 repeat-like"/>
    <property type="match status" value="1"/>
</dbReference>
<accession>Q23DE6</accession>
<organism evidence="2 3">
    <name type="scientific">Tetrahymena thermophila (strain SB210)</name>
    <dbReference type="NCBI Taxonomy" id="312017"/>
    <lineage>
        <taxon>Eukaryota</taxon>
        <taxon>Sar</taxon>
        <taxon>Alveolata</taxon>
        <taxon>Ciliophora</taxon>
        <taxon>Intramacronucleata</taxon>
        <taxon>Oligohymenophorea</taxon>
        <taxon>Hymenostomatida</taxon>
        <taxon>Tetrahymenina</taxon>
        <taxon>Tetrahymenidae</taxon>
        <taxon>Tetrahymena</taxon>
    </lineage>
</organism>
<dbReference type="RefSeq" id="XP_001014740.2">
    <property type="nucleotide sequence ID" value="XM_001014740.2"/>
</dbReference>
<feature type="coiled-coil region" evidence="1">
    <location>
        <begin position="662"/>
        <end position="689"/>
    </location>
</feature>
<dbReference type="InterPro" id="IPR015943">
    <property type="entry name" value="WD40/YVTN_repeat-like_dom_sf"/>
</dbReference>
<dbReference type="eggNOG" id="ENOG502RT1B">
    <property type="taxonomic scope" value="Eukaryota"/>
</dbReference>
<dbReference type="EMBL" id="GG662712">
    <property type="protein sequence ID" value="EAR94524.2"/>
    <property type="molecule type" value="Genomic_DNA"/>
</dbReference>
<sequence length="1068" mass="124842">MEQYLEKLDVEWFFDIKIQCQIKYIDYHMTKPWIAYSTNNNVVQIWDYERKICIKSMHSYTIDIIDHSKSTEIKGLKFLDAETLQWMFPSNSLLTPEYEEIIKKFSNHWLIIYSESKIFFYDYILDNYKAISPQDLEQKSVKIIQAIDYQYIAIGCGDGSIKIFDINQWIFSKTMREVHSKAVNFIIPYKQDQSSRPRLIVSSLDGNISCWNVDSNTDTPSFKLYFMNKKGKTSNDDENVISMTYDPNTFSLVTVTEGYVTVWNMMTSMELKRYKNGKDKDQVKEALFFNHPCYGGNTLIFHSNKMELGLFQITKQNSGSDSKSDRIVTNLLYDLKNNQELDKSLKIITMQIHALKPNRIFLGTNMGLYIINLNKFKLPPICFNHFFSTNHTVSQMKDFLIDDGILKKMDNAMITKLRDYENKAQLNQTTMNFVYLHLGNQSINCTLFELQAQQNKQISYSQVTCRQYQFKNHFNWEDSEILSSTSGKYISCFSRKNGYFEILKVNNSHFVDKNKINLLLDGDETLHFLSQLDCLYSGCCTSLVWHQYCDEFAALMPINKTGQFIKATEKVTTISTGGLFNQKTIQTYSTSYSDHIQKIIFVLFEINEDPKAKVEEVYRKDSFLNPTKLFAGEFYGIVDLMTDKDMEEIMSIKDSKAKDQMIADKDKDMDELNKKEKLVKEQMRMLKLNKCEFFEIERAQNTTQKQTAIYIKVGKPIIEPRSVYWNLNHEICIVVYLDFLLIIKQQKDTFQFFKSLNLQIIHGYFLEDLFFYVTEDLIGVLVNDFSDDVLDIPLAKLERVVSRNEILNLEDILCSGQEDYSSSSQLDQSQLEQEFQDTIYPEIQKRPPGILKILMIYDYKLILINEKREIGIINLTHPFLKFCMFLQHNEFNSCLELCKVFDPNLHYMFTQMFIKRNALSFATKLEGLSLIDRAIIDLEHNKLVNTSISVQFIQGLFAEKRYSTKQKKSLLTYLAVKMHQIEKFDEVNMIIQYGLQYSIFDNETNIILLSNDEQLINLYCAKYCGNLVVPFLIKKLGSSGLKDKKVITDLWIKQMQKVLGLVAKQQIE</sequence>
<dbReference type="InParanoid" id="Q23DE6"/>
<dbReference type="Gene3D" id="2.130.10.10">
    <property type="entry name" value="YVTN repeat-like/Quinoprotein amine dehydrogenase"/>
    <property type="match status" value="1"/>
</dbReference>
<reference evidence="3" key="1">
    <citation type="journal article" date="2006" name="PLoS Biol.">
        <title>Macronuclear genome sequence of the ciliate Tetrahymena thermophila, a model eukaryote.</title>
        <authorList>
            <person name="Eisen J.A."/>
            <person name="Coyne R.S."/>
            <person name="Wu M."/>
            <person name="Wu D."/>
            <person name="Thiagarajan M."/>
            <person name="Wortman J.R."/>
            <person name="Badger J.H."/>
            <person name="Ren Q."/>
            <person name="Amedeo P."/>
            <person name="Jones K.M."/>
            <person name="Tallon L.J."/>
            <person name="Delcher A.L."/>
            <person name="Salzberg S.L."/>
            <person name="Silva J.C."/>
            <person name="Haas B.J."/>
            <person name="Majoros W.H."/>
            <person name="Farzad M."/>
            <person name="Carlton J.M."/>
            <person name="Smith R.K. Jr."/>
            <person name="Garg J."/>
            <person name="Pearlman R.E."/>
            <person name="Karrer K.M."/>
            <person name="Sun L."/>
            <person name="Manning G."/>
            <person name="Elde N.C."/>
            <person name="Turkewitz A.P."/>
            <person name="Asai D.J."/>
            <person name="Wilkes D.E."/>
            <person name="Wang Y."/>
            <person name="Cai H."/>
            <person name="Collins K."/>
            <person name="Stewart B.A."/>
            <person name="Lee S.R."/>
            <person name="Wilamowska K."/>
            <person name="Weinberg Z."/>
            <person name="Ruzzo W.L."/>
            <person name="Wloga D."/>
            <person name="Gaertig J."/>
            <person name="Frankel J."/>
            <person name="Tsao C.-C."/>
            <person name="Gorovsky M.A."/>
            <person name="Keeling P.J."/>
            <person name="Waller R.F."/>
            <person name="Patron N.J."/>
            <person name="Cherry J.M."/>
            <person name="Stover N.A."/>
            <person name="Krieger C.J."/>
            <person name="del Toro C."/>
            <person name="Ryder H.F."/>
            <person name="Williamson S.C."/>
            <person name="Barbeau R.A."/>
            <person name="Hamilton E.P."/>
            <person name="Orias E."/>
        </authorList>
    </citation>
    <scope>NUCLEOTIDE SEQUENCE [LARGE SCALE GENOMIC DNA]</scope>
    <source>
        <strain evidence="3">SB210</strain>
    </source>
</reference>
<dbReference type="OrthoDB" id="284659at2759"/>
<dbReference type="HOGENOM" id="CLU_317966_0_0_1"/>
<dbReference type="PANTHER" id="PTHR45521:SF2">
    <property type="entry name" value="TRANSDUCIN_WD40 REPEAT-LIKE SUPERFAMILY PROTEIN"/>
    <property type="match status" value="1"/>
</dbReference>
<protein>
    <submittedName>
        <fullName evidence="2">WD domain, G-beta repeat protein</fullName>
    </submittedName>
</protein>
<dbReference type="InterPro" id="IPR036322">
    <property type="entry name" value="WD40_repeat_dom_sf"/>
</dbReference>
<dbReference type="STRING" id="312017.Q23DE6"/>
<evidence type="ECO:0000313" key="3">
    <source>
        <dbReference type="Proteomes" id="UP000009168"/>
    </source>
</evidence>